<dbReference type="AlphaFoldDB" id="A0A6J4VJF0"/>
<dbReference type="InterPro" id="IPR010753">
    <property type="entry name" value="DUF1330"/>
</dbReference>
<evidence type="ECO:0000313" key="2">
    <source>
        <dbReference type="EMBL" id="CAA9575413.1"/>
    </source>
</evidence>
<dbReference type="SUPFAM" id="SSF54909">
    <property type="entry name" value="Dimeric alpha+beta barrel"/>
    <property type="match status" value="1"/>
</dbReference>
<dbReference type="InterPro" id="IPR011008">
    <property type="entry name" value="Dimeric_a/b-barrel"/>
</dbReference>
<proteinExistence type="predicted"/>
<evidence type="ECO:0000259" key="1">
    <source>
        <dbReference type="Pfam" id="PF07045"/>
    </source>
</evidence>
<sequence length="133" mass="14476">MPAARRSGRRPAAAAAIGYRPGNEQQACDRRGGRSGAMAAYVIVDVEVHDPDAYTAYTSRVPATLEPFGGRFLVRGGRSETLEGDWWPQRVVVIEFPDLATAKAWHASPAYAEILPIRQGHARTNFLTVVEGV</sequence>
<feature type="domain" description="DUF1330" evidence="1">
    <location>
        <begin position="40"/>
        <end position="132"/>
    </location>
</feature>
<protein>
    <recommendedName>
        <fullName evidence="1">DUF1330 domain-containing protein</fullName>
    </recommendedName>
</protein>
<name>A0A6J4VJF0_9BACT</name>
<dbReference type="EMBL" id="CADCWF010000296">
    <property type="protein sequence ID" value="CAA9575413.1"/>
    <property type="molecule type" value="Genomic_DNA"/>
</dbReference>
<dbReference type="PANTHER" id="PTHR41521:SF4">
    <property type="entry name" value="BLR0684 PROTEIN"/>
    <property type="match status" value="1"/>
</dbReference>
<dbReference type="Gene3D" id="3.30.70.100">
    <property type="match status" value="1"/>
</dbReference>
<dbReference type="PANTHER" id="PTHR41521">
    <property type="match status" value="1"/>
</dbReference>
<reference evidence="2" key="1">
    <citation type="submission" date="2020-02" db="EMBL/GenBank/DDBJ databases">
        <authorList>
            <person name="Meier V. D."/>
        </authorList>
    </citation>
    <scope>NUCLEOTIDE SEQUENCE</scope>
    <source>
        <strain evidence="2">AVDCRST_MAG59</strain>
    </source>
</reference>
<dbReference type="Pfam" id="PF07045">
    <property type="entry name" value="DUF1330"/>
    <property type="match status" value="1"/>
</dbReference>
<accession>A0A6J4VJF0</accession>
<gene>
    <name evidence="2" type="ORF">AVDCRST_MAG59-4066</name>
</gene>
<organism evidence="2">
    <name type="scientific">uncultured Thermomicrobiales bacterium</name>
    <dbReference type="NCBI Taxonomy" id="1645740"/>
    <lineage>
        <taxon>Bacteria</taxon>
        <taxon>Pseudomonadati</taxon>
        <taxon>Thermomicrobiota</taxon>
        <taxon>Thermomicrobia</taxon>
        <taxon>Thermomicrobiales</taxon>
        <taxon>environmental samples</taxon>
    </lineage>
</organism>